<dbReference type="RefSeq" id="XP_005851181.1">
    <property type="nucleotide sequence ID" value="XM_005851119.1"/>
</dbReference>
<protein>
    <submittedName>
        <fullName evidence="2">Expressed protein</fullName>
    </submittedName>
</protein>
<dbReference type="KEGG" id="cvr:CHLNCDRAFT_56716"/>
<dbReference type="GeneID" id="17358864"/>
<feature type="region of interest" description="Disordered" evidence="1">
    <location>
        <begin position="188"/>
        <end position="207"/>
    </location>
</feature>
<dbReference type="EMBL" id="GL433836">
    <property type="protein sequence ID" value="EFN59079.1"/>
    <property type="molecule type" value="Genomic_DNA"/>
</dbReference>
<evidence type="ECO:0000313" key="2">
    <source>
        <dbReference type="EMBL" id="EFN59079.1"/>
    </source>
</evidence>
<evidence type="ECO:0000256" key="1">
    <source>
        <dbReference type="SAM" id="MobiDB-lite"/>
    </source>
</evidence>
<name>E1Z4L2_CHLVA</name>
<dbReference type="AlphaFoldDB" id="E1Z4L2"/>
<sequence>MAPAASAALLQVCGYAKGGTAADDEVPPEKQQMQPFSVSLKQLEEVVTQDLLPADALEANRRALATLKQFARSLESPHGYPPAYIKVVMFTFRDPYAEGQLRRVRCQLKTTGGNCAQLVQQNIGHLLLRLGLPPYFYFDGDQFRPKAPPKPHVAPKPRPAAAAPKAAPPGPEKVEAVRARAAAAGFPSQTISEEQFRDMQAQSESAQQEKATAVTEQAAAMTKIRQLDPLLQAVAAVPWLAASEDQQSRDRVPVIRSRVMDEIESWGWDVRGAVRRVWSGERHLGSLLDGKDAGTQLAIKAIHFYSLQNDKKMGRQTYSAS</sequence>
<gene>
    <name evidence="2" type="ORF">CHLNCDRAFT_56716</name>
</gene>
<dbReference type="OrthoDB" id="510798at2759"/>
<dbReference type="Proteomes" id="UP000008141">
    <property type="component" value="Unassembled WGS sequence"/>
</dbReference>
<dbReference type="eggNOG" id="ENOG502S9H5">
    <property type="taxonomic scope" value="Eukaryota"/>
</dbReference>
<dbReference type="InParanoid" id="E1Z4L2"/>
<organism evidence="3">
    <name type="scientific">Chlorella variabilis</name>
    <name type="common">Green alga</name>
    <dbReference type="NCBI Taxonomy" id="554065"/>
    <lineage>
        <taxon>Eukaryota</taxon>
        <taxon>Viridiplantae</taxon>
        <taxon>Chlorophyta</taxon>
        <taxon>core chlorophytes</taxon>
        <taxon>Trebouxiophyceae</taxon>
        <taxon>Chlorellales</taxon>
        <taxon>Chlorellaceae</taxon>
        <taxon>Chlorella clade</taxon>
        <taxon>Chlorella</taxon>
    </lineage>
</organism>
<dbReference type="OMA" id="IWRGERD"/>
<reference evidence="2 3" key="1">
    <citation type="journal article" date="2010" name="Plant Cell">
        <title>The Chlorella variabilis NC64A genome reveals adaptation to photosymbiosis, coevolution with viruses, and cryptic sex.</title>
        <authorList>
            <person name="Blanc G."/>
            <person name="Duncan G."/>
            <person name="Agarkova I."/>
            <person name="Borodovsky M."/>
            <person name="Gurnon J."/>
            <person name="Kuo A."/>
            <person name="Lindquist E."/>
            <person name="Lucas S."/>
            <person name="Pangilinan J."/>
            <person name="Polle J."/>
            <person name="Salamov A."/>
            <person name="Terry A."/>
            <person name="Yamada T."/>
            <person name="Dunigan D.D."/>
            <person name="Grigoriev I.V."/>
            <person name="Claverie J.M."/>
            <person name="Van Etten J.L."/>
        </authorList>
    </citation>
    <scope>NUCLEOTIDE SEQUENCE [LARGE SCALE GENOMIC DNA]</scope>
    <source>
        <strain evidence="2 3">NC64A</strain>
    </source>
</reference>
<proteinExistence type="predicted"/>
<evidence type="ECO:0000313" key="3">
    <source>
        <dbReference type="Proteomes" id="UP000008141"/>
    </source>
</evidence>
<feature type="region of interest" description="Disordered" evidence="1">
    <location>
        <begin position="146"/>
        <end position="170"/>
    </location>
</feature>
<keyword evidence="3" id="KW-1185">Reference proteome</keyword>
<accession>E1Z4L2</accession>